<comment type="caution">
    <text evidence="1">The sequence shown here is derived from an EMBL/GenBank/DDBJ whole genome shotgun (WGS) entry which is preliminary data.</text>
</comment>
<keyword evidence="2" id="KW-1185">Reference proteome</keyword>
<evidence type="ECO:0000313" key="1">
    <source>
        <dbReference type="EMBL" id="CAA7016199.1"/>
    </source>
</evidence>
<reference evidence="1" key="1">
    <citation type="submission" date="2020-01" db="EMBL/GenBank/DDBJ databases">
        <authorList>
            <person name="Mishra B."/>
        </authorList>
    </citation>
    <scope>NUCLEOTIDE SEQUENCE [LARGE SCALE GENOMIC DNA]</scope>
</reference>
<dbReference type="Proteomes" id="UP000467841">
    <property type="component" value="Unassembled WGS sequence"/>
</dbReference>
<organism evidence="1 2">
    <name type="scientific">Microthlaspi erraticum</name>
    <dbReference type="NCBI Taxonomy" id="1685480"/>
    <lineage>
        <taxon>Eukaryota</taxon>
        <taxon>Viridiplantae</taxon>
        <taxon>Streptophyta</taxon>
        <taxon>Embryophyta</taxon>
        <taxon>Tracheophyta</taxon>
        <taxon>Spermatophyta</taxon>
        <taxon>Magnoliopsida</taxon>
        <taxon>eudicotyledons</taxon>
        <taxon>Gunneridae</taxon>
        <taxon>Pentapetalae</taxon>
        <taxon>rosids</taxon>
        <taxon>malvids</taxon>
        <taxon>Brassicales</taxon>
        <taxon>Brassicaceae</taxon>
        <taxon>Coluteocarpeae</taxon>
        <taxon>Microthlaspi</taxon>
    </lineage>
</organism>
<gene>
    <name evidence="1" type="ORF">MERR_LOCUS3434</name>
</gene>
<evidence type="ECO:0000313" key="2">
    <source>
        <dbReference type="Proteomes" id="UP000467841"/>
    </source>
</evidence>
<dbReference type="EMBL" id="CACVBM020000222">
    <property type="protein sequence ID" value="CAA7016199.1"/>
    <property type="molecule type" value="Genomic_DNA"/>
</dbReference>
<proteinExistence type="predicted"/>
<protein>
    <submittedName>
        <fullName evidence="1">Uncharacterized protein</fullName>
    </submittedName>
</protein>
<name>A0A6D2HQ55_9BRAS</name>
<dbReference type="AlphaFoldDB" id="A0A6D2HQ55"/>
<accession>A0A6D2HQ55</accession>
<sequence length="87" mass="9855">MNSNRINQSPVIFFFLRSCDSSVYTMKSSEIRSCSISLRRSPSPGIATKAHQNWWSISCSQVRDEFDSVINIPDRKSMILAAKRNGV</sequence>